<dbReference type="Pfam" id="PF00534">
    <property type="entry name" value="Glycos_transf_1"/>
    <property type="match status" value="1"/>
</dbReference>
<dbReference type="Proteomes" id="UP000184387">
    <property type="component" value="Unassembled WGS sequence"/>
</dbReference>
<organism evidence="4 5">
    <name type="scientific">Muricoccus roseus</name>
    <dbReference type="NCBI Taxonomy" id="198092"/>
    <lineage>
        <taxon>Bacteria</taxon>
        <taxon>Pseudomonadati</taxon>
        <taxon>Pseudomonadota</taxon>
        <taxon>Alphaproteobacteria</taxon>
        <taxon>Acetobacterales</taxon>
        <taxon>Roseomonadaceae</taxon>
        <taxon>Muricoccus</taxon>
    </lineage>
</organism>
<proteinExistence type="predicted"/>
<dbReference type="OrthoDB" id="9790710at2"/>
<evidence type="ECO:0000256" key="1">
    <source>
        <dbReference type="ARBA" id="ARBA00022679"/>
    </source>
</evidence>
<dbReference type="STRING" id="198092.SAMN02745194_01304"/>
<feature type="compositionally biased region" description="Pro residues" evidence="2">
    <location>
        <begin position="132"/>
        <end position="152"/>
    </location>
</feature>
<reference evidence="4 5" key="1">
    <citation type="submission" date="2016-11" db="EMBL/GenBank/DDBJ databases">
        <authorList>
            <person name="Jaros S."/>
            <person name="Januszkiewicz K."/>
            <person name="Wedrychowicz H."/>
        </authorList>
    </citation>
    <scope>NUCLEOTIDE SEQUENCE [LARGE SCALE GENOMIC DNA]</scope>
    <source>
        <strain evidence="4 5">DSM 14916</strain>
    </source>
</reference>
<evidence type="ECO:0000256" key="2">
    <source>
        <dbReference type="SAM" id="MobiDB-lite"/>
    </source>
</evidence>
<feature type="region of interest" description="Disordered" evidence="2">
    <location>
        <begin position="128"/>
        <end position="200"/>
    </location>
</feature>
<dbReference type="SUPFAM" id="SSF48452">
    <property type="entry name" value="TPR-like"/>
    <property type="match status" value="1"/>
</dbReference>
<dbReference type="EMBL" id="FQZF01000006">
    <property type="protein sequence ID" value="SHI89696.1"/>
    <property type="molecule type" value="Genomic_DNA"/>
</dbReference>
<keyword evidence="1 4" id="KW-0808">Transferase</keyword>
<gene>
    <name evidence="4" type="ORF">SAMN02745194_01304</name>
</gene>
<dbReference type="AlphaFoldDB" id="A0A1M6EW78"/>
<dbReference type="InterPro" id="IPR001296">
    <property type="entry name" value="Glyco_trans_1"/>
</dbReference>
<sequence>MDAWPNETPAPSAQQEHAARLWHAGDFDGAARLYAEAAALSADPAPLLLWRAHALRAAGQPEAALVAYSQAAAEAPADPAPHRHRGHALRLMGRVEDALAAYALSVALAIGATGTPEAEAAIRALESESPTFPEPPRAEPPVPAADPAPAPAAPAARPAGRMISPPRPPSLPAARARSTVLAPPPRPRMAMLRSGGTSSGIGNQGVGGSIAFDVSDLLLHFGGRRTVTGIQRVQASLVGAALNAGQDAAYLAYDRDRAGWRAVPPDALSRLLASAAAGADTSDPDWILARDTVLDAAKSGPLHGFANGAMLVNLGNSWGIPDYFRGLRAAQRAAGIRYVPFLHDCVPLVMPEHCVRTLVQDYVRWFSAMGVHAHGVLCNSECTRADGRRFLDALLPGLDLSTEVVPLDADPRGNAAPDPSALEGTRAPRSPEPYVLFVATIESRKDHLTVFRAWLALLRRHGPGRIPRLVCVGAPGWHAEPAMNLLEGSPELARHVVLLHDISDGGLAALYRDCLFTVYNSHYEGWGLPVTESLAWGKVPVIPRHSALLESGGDAAVYVDPQSELDMAATVERLLFEPGALEQAAQAVAARRPRRWEAVLAQVQDALERFARLETPPAPERLALPLGHHISLRRADALKPDLTIALSDTVRDGPGWRPPEDWGTPLAGGRARLRLPLPPGSDGLLRLHLELRGGAGAPLSFTLFADAVPAGTAMIPDPPGGDFATAMPVEVAEGTRLLELELDAPEGTGLRGLMLCRDDDLLARLDFLEAQRLPSAQAV</sequence>
<accession>A0A1M6EW78</accession>
<dbReference type="PANTHER" id="PTHR46401:SF2">
    <property type="entry name" value="GLYCOSYLTRANSFERASE WBBK-RELATED"/>
    <property type="match status" value="1"/>
</dbReference>
<dbReference type="Gene3D" id="1.25.40.10">
    <property type="entry name" value="Tetratricopeptide repeat domain"/>
    <property type="match status" value="1"/>
</dbReference>
<dbReference type="CDD" id="cd03809">
    <property type="entry name" value="GT4_MtfB-like"/>
    <property type="match status" value="1"/>
</dbReference>
<dbReference type="InterPro" id="IPR011990">
    <property type="entry name" value="TPR-like_helical_dom_sf"/>
</dbReference>
<keyword evidence="5" id="KW-1185">Reference proteome</keyword>
<dbReference type="PANTHER" id="PTHR46401">
    <property type="entry name" value="GLYCOSYLTRANSFERASE WBBK-RELATED"/>
    <property type="match status" value="1"/>
</dbReference>
<evidence type="ECO:0000313" key="5">
    <source>
        <dbReference type="Proteomes" id="UP000184387"/>
    </source>
</evidence>
<protein>
    <submittedName>
        <fullName evidence="4">Glycosyltransferase involved in cell wall bisynthesis</fullName>
    </submittedName>
</protein>
<name>A0A1M6EW78_9PROT</name>
<dbReference type="GO" id="GO:0016757">
    <property type="term" value="F:glycosyltransferase activity"/>
    <property type="evidence" value="ECO:0007669"/>
    <property type="project" value="InterPro"/>
</dbReference>
<dbReference type="RefSeq" id="WP_073132808.1">
    <property type="nucleotide sequence ID" value="NZ_FQZF01000006.1"/>
</dbReference>
<evidence type="ECO:0000313" key="4">
    <source>
        <dbReference type="EMBL" id="SHI89696.1"/>
    </source>
</evidence>
<dbReference type="SUPFAM" id="SSF53756">
    <property type="entry name" value="UDP-Glycosyltransferase/glycogen phosphorylase"/>
    <property type="match status" value="1"/>
</dbReference>
<dbReference type="Gene3D" id="3.40.50.2000">
    <property type="entry name" value="Glycogen Phosphorylase B"/>
    <property type="match status" value="1"/>
</dbReference>
<evidence type="ECO:0000259" key="3">
    <source>
        <dbReference type="Pfam" id="PF00534"/>
    </source>
</evidence>
<feature type="domain" description="Glycosyl transferase family 1" evidence="3">
    <location>
        <begin position="430"/>
        <end position="585"/>
    </location>
</feature>